<evidence type="ECO:0000313" key="2">
    <source>
        <dbReference type="EMBL" id="PUU73743.1"/>
    </source>
</evidence>
<keyword evidence="1" id="KW-0472">Membrane</keyword>
<keyword evidence="1" id="KW-0812">Transmembrane</keyword>
<comment type="caution">
    <text evidence="2">The sequence shown here is derived from an EMBL/GenBank/DDBJ whole genome shotgun (WGS) entry which is preliminary data.</text>
</comment>
<reference evidence="2 3" key="1">
    <citation type="submission" date="2017-04" db="EMBL/GenBank/DDBJ databases">
        <title>Draft genome sequence of Tuber borchii Vittad., a whitish edible truffle.</title>
        <authorList>
            <consortium name="DOE Joint Genome Institute"/>
            <person name="Murat C."/>
            <person name="Kuo A."/>
            <person name="Barry K.W."/>
            <person name="Clum A."/>
            <person name="Dockter R.B."/>
            <person name="Fauchery L."/>
            <person name="Iotti M."/>
            <person name="Kohler A."/>
            <person name="Labutti K."/>
            <person name="Lindquist E.A."/>
            <person name="Lipzen A."/>
            <person name="Ohm R.A."/>
            <person name="Wang M."/>
            <person name="Grigoriev I.V."/>
            <person name="Zambonelli A."/>
            <person name="Martin F.M."/>
        </authorList>
    </citation>
    <scope>NUCLEOTIDE SEQUENCE [LARGE SCALE GENOMIC DNA]</scope>
    <source>
        <strain evidence="2 3">Tbo3840</strain>
    </source>
</reference>
<proteinExistence type="predicted"/>
<accession>A0A2T6ZE27</accession>
<dbReference type="Proteomes" id="UP000244722">
    <property type="component" value="Unassembled WGS sequence"/>
</dbReference>
<dbReference type="OrthoDB" id="3248909at2759"/>
<organism evidence="2 3">
    <name type="scientific">Tuber borchii</name>
    <name type="common">White truffle</name>
    <dbReference type="NCBI Taxonomy" id="42251"/>
    <lineage>
        <taxon>Eukaryota</taxon>
        <taxon>Fungi</taxon>
        <taxon>Dikarya</taxon>
        <taxon>Ascomycota</taxon>
        <taxon>Pezizomycotina</taxon>
        <taxon>Pezizomycetes</taxon>
        <taxon>Pezizales</taxon>
        <taxon>Tuberaceae</taxon>
        <taxon>Tuber</taxon>
    </lineage>
</organism>
<evidence type="ECO:0000256" key="1">
    <source>
        <dbReference type="SAM" id="Phobius"/>
    </source>
</evidence>
<sequence length="387" mass="43196">MVIKTNFLAVALGGIFDQKGDWKARGGVLVETFPKDLEERWLVVNTNVVEGTDLLAWATDEFYFLPFKWEPGKKAGLRTSITQGYGGSLTCRLLAGDAFRRVMDGGLGYWPSFGINIMMPISDGDSVRCGNNQTMDFRLKEGTHPFPVEWVWASKPQMEVTKKPQQISTGEFRVTVDGEGRVKRSKLSGELKYDDPGIFNLLTSVGNFTAQSAMLLRIPPPQRLDVGIMHNDNQSHSFSQFIGEYLINKTLSDLSTPSPNFEDAQHALSKFYKRFSPIVLTLNQGTIFAPTGSTCRSEVGQLESVQPRMSMGPLIFYIAVAILGFQLITGTIILWSGRPRRFLPRFPYNLAFEISLFHASRALSDVARTANMNSAMHSRHLKRLGAL</sequence>
<keyword evidence="3" id="KW-1185">Reference proteome</keyword>
<keyword evidence="1" id="KW-1133">Transmembrane helix</keyword>
<evidence type="ECO:0000313" key="3">
    <source>
        <dbReference type="Proteomes" id="UP000244722"/>
    </source>
</evidence>
<gene>
    <name evidence="2" type="ORF">B9Z19DRAFT_1196717</name>
</gene>
<name>A0A2T6ZE27_TUBBO</name>
<protein>
    <submittedName>
        <fullName evidence="2">Uncharacterized protein</fullName>
    </submittedName>
</protein>
<dbReference type="AlphaFoldDB" id="A0A2T6ZE27"/>
<feature type="transmembrane region" description="Helical" evidence="1">
    <location>
        <begin position="314"/>
        <end position="335"/>
    </location>
</feature>
<dbReference type="EMBL" id="NESQ01000349">
    <property type="protein sequence ID" value="PUU73743.1"/>
    <property type="molecule type" value="Genomic_DNA"/>
</dbReference>